<dbReference type="InterPro" id="IPR023827">
    <property type="entry name" value="Peptidase_S8_Asp-AS"/>
</dbReference>
<keyword evidence="11" id="KW-1185">Reference proteome</keyword>
<dbReference type="GO" id="GO:0046872">
    <property type="term" value="F:metal ion binding"/>
    <property type="evidence" value="ECO:0007669"/>
    <property type="project" value="UniProtKB-KW"/>
</dbReference>
<dbReference type="STRING" id="487685.SAMN04488696_2243"/>
<dbReference type="InterPro" id="IPR050131">
    <property type="entry name" value="Peptidase_S8_subtilisin-like"/>
</dbReference>
<accession>A0A1I4T815</accession>
<dbReference type="AlphaFoldDB" id="A0A1I4T815"/>
<reference evidence="11" key="1">
    <citation type="submission" date="2016-10" db="EMBL/GenBank/DDBJ databases">
        <authorList>
            <person name="Varghese N."/>
            <person name="Submissions S."/>
        </authorList>
    </citation>
    <scope>NUCLEOTIDE SEQUENCE [LARGE SCALE GENOMIC DNA]</scope>
    <source>
        <strain evidence="11">Mob M</strain>
    </source>
</reference>
<dbReference type="InterPro" id="IPR000209">
    <property type="entry name" value="Peptidase_S8/S53_dom"/>
</dbReference>
<evidence type="ECO:0000259" key="9">
    <source>
        <dbReference type="Pfam" id="PF18237"/>
    </source>
</evidence>
<organism evidence="10 11">
    <name type="scientific">Methanolobus profundi</name>
    <dbReference type="NCBI Taxonomy" id="487685"/>
    <lineage>
        <taxon>Archaea</taxon>
        <taxon>Methanobacteriati</taxon>
        <taxon>Methanobacteriota</taxon>
        <taxon>Stenosarchaea group</taxon>
        <taxon>Methanomicrobia</taxon>
        <taxon>Methanosarcinales</taxon>
        <taxon>Methanosarcinaceae</taxon>
        <taxon>Methanolobus</taxon>
    </lineage>
</organism>
<gene>
    <name evidence="10" type="ORF">SAMN04488696_2243</name>
</gene>
<evidence type="ECO:0000256" key="7">
    <source>
        <dbReference type="RuleBase" id="RU003355"/>
    </source>
</evidence>
<dbReference type="PANTHER" id="PTHR43806:SF11">
    <property type="entry name" value="CEREVISIN-RELATED"/>
    <property type="match status" value="1"/>
</dbReference>
<feature type="active site" description="Charge relay system" evidence="6">
    <location>
        <position position="142"/>
    </location>
</feature>
<dbReference type="CDD" id="cd07477">
    <property type="entry name" value="Peptidases_S8_Subtilisin_subset"/>
    <property type="match status" value="1"/>
</dbReference>
<dbReference type="EMBL" id="FOUJ01000004">
    <property type="protein sequence ID" value="SFM72839.1"/>
    <property type="molecule type" value="Genomic_DNA"/>
</dbReference>
<dbReference type="Proteomes" id="UP000198535">
    <property type="component" value="Unassembled WGS sequence"/>
</dbReference>
<dbReference type="PANTHER" id="PTHR43806">
    <property type="entry name" value="PEPTIDASE S8"/>
    <property type="match status" value="1"/>
</dbReference>
<dbReference type="PROSITE" id="PS00137">
    <property type="entry name" value="SUBTILASE_HIS"/>
    <property type="match status" value="1"/>
</dbReference>
<evidence type="ECO:0000256" key="6">
    <source>
        <dbReference type="PROSITE-ProRule" id="PRU01240"/>
    </source>
</evidence>
<keyword evidence="4 6" id="KW-0378">Hydrolase</keyword>
<dbReference type="GO" id="GO:0006508">
    <property type="term" value="P:proteolysis"/>
    <property type="evidence" value="ECO:0007669"/>
    <property type="project" value="UniProtKB-KW"/>
</dbReference>
<feature type="domain" description="Peptidase S8/S53" evidence="8">
    <location>
        <begin position="133"/>
        <end position="387"/>
    </location>
</feature>
<dbReference type="PROSITE" id="PS00138">
    <property type="entry name" value="SUBTILASE_SER"/>
    <property type="match status" value="1"/>
</dbReference>
<dbReference type="InterPro" id="IPR022398">
    <property type="entry name" value="Peptidase_S8_His-AS"/>
</dbReference>
<dbReference type="SUPFAM" id="SSF54897">
    <property type="entry name" value="Protease propeptides/inhibitors"/>
    <property type="match status" value="1"/>
</dbReference>
<dbReference type="InterPro" id="IPR041326">
    <property type="entry name" value="Tk-SP_N-pro"/>
</dbReference>
<dbReference type="InterPro" id="IPR034202">
    <property type="entry name" value="Subtilisin_Carlsberg-like"/>
</dbReference>
<keyword evidence="5 6" id="KW-0720">Serine protease</keyword>
<evidence type="ECO:0000256" key="4">
    <source>
        <dbReference type="ARBA" id="ARBA00022801"/>
    </source>
</evidence>
<feature type="active site" description="Charge relay system" evidence="6">
    <location>
        <position position="173"/>
    </location>
</feature>
<evidence type="ECO:0000256" key="1">
    <source>
        <dbReference type="ARBA" id="ARBA00011073"/>
    </source>
</evidence>
<dbReference type="Pfam" id="PF18237">
    <property type="entry name" value="Tk-SP_N-pro"/>
    <property type="match status" value="1"/>
</dbReference>
<feature type="domain" description="Tk-SP N-propeptide" evidence="9">
    <location>
        <begin position="28"/>
        <end position="69"/>
    </location>
</feature>
<evidence type="ECO:0000256" key="2">
    <source>
        <dbReference type="ARBA" id="ARBA00022670"/>
    </source>
</evidence>
<name>A0A1I4T815_9EURY</name>
<comment type="similarity">
    <text evidence="1 6 7">Belongs to the peptidase S8 family.</text>
</comment>
<dbReference type="Gene3D" id="3.30.70.80">
    <property type="entry name" value="Peptidase S8 propeptide/proteinase inhibitor I9"/>
    <property type="match status" value="1"/>
</dbReference>
<protein>
    <submittedName>
        <fullName evidence="10">Subtilisin</fullName>
    </submittedName>
</protein>
<dbReference type="Pfam" id="PF00082">
    <property type="entry name" value="Peptidase_S8"/>
    <property type="match status" value="1"/>
</dbReference>
<dbReference type="PROSITE" id="PS51892">
    <property type="entry name" value="SUBTILASE"/>
    <property type="match status" value="1"/>
</dbReference>
<keyword evidence="3" id="KW-0479">Metal-binding</keyword>
<dbReference type="RefSeq" id="WP_091936894.1">
    <property type="nucleotide sequence ID" value="NZ_FOUJ01000004.1"/>
</dbReference>
<dbReference type="InterPro" id="IPR023828">
    <property type="entry name" value="Peptidase_S8_Ser-AS"/>
</dbReference>
<dbReference type="InterPro" id="IPR037045">
    <property type="entry name" value="S8pro/Inhibitor_I9_sf"/>
</dbReference>
<dbReference type="InterPro" id="IPR015500">
    <property type="entry name" value="Peptidase_S8_subtilisin-rel"/>
</dbReference>
<dbReference type="PRINTS" id="PR00723">
    <property type="entry name" value="SUBTILISIN"/>
</dbReference>
<sequence length="504" mass="52718">MTKMVYKLAVAMLILIAMVIVPATAGSSSNEKIPVIIGFKGKPDAALVKAHGGDIKYQYNNIPAIAVSLPEEAINVLNNNPNIAYIEEDLKVYVSKKPSVIPDDPVIPDQPPQSLPWGIDRIEADEVPSTINGSGIRVAVIDTGIDYDHPDLNVAGGKSFVRYTSDYIDDAGHGTHVAGTIAAVNNTIGVIGVAPNVSLYSLKALDSSGSGYVTDINAAIEWAINNNIDVISMSIGGGYTISQEEECQAAYDAGIVIVAAAGNEASSVSYPAALSSVIAVSATDSADDIAYFSNYGPEVELAAPGVNILSTYLGGGYGQMQGTSMATPHVSGVVALLLSSNVSSGTGVDLDGDGEWDPKEVRYRLNATADDYMIASGEEHNESYGYGIVDASAALDGLSLSDDDMGSTDSELVASDPYIDKDSQAGGKFVSATATVNVTYKGTTDPVPGANVSGKWIYDGISDSTMVKATTNYAGTAVFTSPVFTFKDDYQPTYFDFYVTSVTL</sequence>
<dbReference type="GO" id="GO:0004252">
    <property type="term" value="F:serine-type endopeptidase activity"/>
    <property type="evidence" value="ECO:0007669"/>
    <property type="project" value="UniProtKB-UniRule"/>
</dbReference>
<keyword evidence="2 6" id="KW-0645">Protease</keyword>
<evidence type="ECO:0000313" key="11">
    <source>
        <dbReference type="Proteomes" id="UP000198535"/>
    </source>
</evidence>
<dbReference type="InterPro" id="IPR036852">
    <property type="entry name" value="Peptidase_S8/S53_dom_sf"/>
</dbReference>
<dbReference type="Gene3D" id="3.40.50.200">
    <property type="entry name" value="Peptidase S8/S53 domain"/>
    <property type="match status" value="1"/>
</dbReference>
<evidence type="ECO:0000256" key="5">
    <source>
        <dbReference type="ARBA" id="ARBA00022825"/>
    </source>
</evidence>
<feature type="active site" description="Charge relay system" evidence="6">
    <location>
        <position position="324"/>
    </location>
</feature>
<evidence type="ECO:0000256" key="3">
    <source>
        <dbReference type="ARBA" id="ARBA00022723"/>
    </source>
</evidence>
<dbReference type="PROSITE" id="PS00136">
    <property type="entry name" value="SUBTILASE_ASP"/>
    <property type="match status" value="1"/>
</dbReference>
<evidence type="ECO:0000313" key="10">
    <source>
        <dbReference type="EMBL" id="SFM72839.1"/>
    </source>
</evidence>
<dbReference type="OrthoDB" id="117227at2157"/>
<evidence type="ECO:0000259" key="8">
    <source>
        <dbReference type="Pfam" id="PF00082"/>
    </source>
</evidence>
<proteinExistence type="inferred from homology"/>
<dbReference type="SUPFAM" id="SSF52743">
    <property type="entry name" value="Subtilisin-like"/>
    <property type="match status" value="1"/>
</dbReference>